<evidence type="ECO:0000259" key="6">
    <source>
        <dbReference type="PROSITE" id="PS51387"/>
    </source>
</evidence>
<dbReference type="KEGG" id="clup:CLUP02_11385"/>
<gene>
    <name evidence="7" type="ORF">CLUP02_11385</name>
</gene>
<evidence type="ECO:0000256" key="1">
    <source>
        <dbReference type="ARBA" id="ARBA00005466"/>
    </source>
</evidence>
<dbReference type="InterPro" id="IPR016169">
    <property type="entry name" value="FAD-bd_PCMH_sub2"/>
</dbReference>
<dbReference type="Proteomes" id="UP000830671">
    <property type="component" value="Chromosome 5"/>
</dbReference>
<feature type="chain" id="PRO_5040165020" evidence="5">
    <location>
        <begin position="23"/>
        <end position="586"/>
    </location>
</feature>
<keyword evidence="8" id="KW-1185">Reference proteome</keyword>
<dbReference type="SUPFAM" id="SSF56176">
    <property type="entry name" value="FAD-binding/transporter-associated domain-like"/>
    <property type="match status" value="1"/>
</dbReference>
<reference evidence="7" key="1">
    <citation type="journal article" date="2021" name="Mol. Plant Microbe Interact.">
        <title>Complete Genome Sequence of the Plant-Pathogenic Fungus Colletotrichum lupini.</title>
        <authorList>
            <person name="Baroncelli R."/>
            <person name="Pensec F."/>
            <person name="Da Lio D."/>
            <person name="Boufleur T."/>
            <person name="Vicente I."/>
            <person name="Sarrocco S."/>
            <person name="Picot A."/>
            <person name="Baraldi E."/>
            <person name="Sukno S."/>
            <person name="Thon M."/>
            <person name="Le Floch G."/>
        </authorList>
    </citation>
    <scope>NUCLEOTIDE SEQUENCE</scope>
    <source>
        <strain evidence="7">IMI 504893</strain>
    </source>
</reference>
<dbReference type="InterPro" id="IPR050416">
    <property type="entry name" value="FAD-linked_Oxidoreductase"/>
</dbReference>
<dbReference type="Pfam" id="PF01565">
    <property type="entry name" value="FAD_binding_4"/>
    <property type="match status" value="1"/>
</dbReference>
<dbReference type="GO" id="GO:0071949">
    <property type="term" value="F:FAD binding"/>
    <property type="evidence" value="ECO:0007669"/>
    <property type="project" value="InterPro"/>
</dbReference>
<dbReference type="InterPro" id="IPR006094">
    <property type="entry name" value="Oxid_FAD_bind_N"/>
</dbReference>
<dbReference type="PANTHER" id="PTHR42973:SF34">
    <property type="entry name" value="FAD BINDING DOMAIN PROTEIN (AFU_ORTHOLOGUE AFUA_3G02770)"/>
    <property type="match status" value="1"/>
</dbReference>
<dbReference type="AlphaFoldDB" id="A0A9Q8T067"/>
<evidence type="ECO:0000256" key="2">
    <source>
        <dbReference type="ARBA" id="ARBA00022630"/>
    </source>
</evidence>
<feature type="signal peptide" evidence="5">
    <location>
        <begin position="1"/>
        <end position="22"/>
    </location>
</feature>
<proteinExistence type="inferred from homology"/>
<dbReference type="GeneID" id="73345363"/>
<dbReference type="PROSITE" id="PS51387">
    <property type="entry name" value="FAD_PCMH"/>
    <property type="match status" value="1"/>
</dbReference>
<dbReference type="PANTHER" id="PTHR42973">
    <property type="entry name" value="BINDING OXIDOREDUCTASE, PUTATIVE (AFU_ORTHOLOGUE AFUA_1G17690)-RELATED"/>
    <property type="match status" value="1"/>
</dbReference>
<evidence type="ECO:0000313" key="7">
    <source>
        <dbReference type="EMBL" id="UQC85886.1"/>
    </source>
</evidence>
<keyword evidence="4" id="KW-0560">Oxidoreductase</keyword>
<sequence>MLSPRLFAAAAFAAGHVVHALAADISSTEPANFNVVDALHGLGIVISEIPNLTGFNKRSETGCSAACGTLKFVYGDDAVETRNEPAYTEFVSSYWSGNQAQVSPYCVFKPSKPEQVSVVVLLSRLTQCPFAAKSGGHAAMAGASNSQDGITISFQNMKSIALSADKKIASIQPGNIWGDVYRELTKSDLNVIGGRIYDIGVGGLTTGGTFPIKTLQAGPCIFCGISYFSNLHGWACDNVESYDVVTATGAIIRASANQFPDLYWALRGGGNNFGLVVSFNLRTISLPGGKMWGGSRTYLQDSFPALSEAYANFIANAEKDPKAGLWHVYAYFNGTKLSLPTLYYAEPDGGEAEIFSEWNAIPAISDTTQNRIIADWAAEGAQGSPPGPREIYSVISSRADKGLVDAAQEIYFEEVLAVTDLPGILPTLVFQGITIPMLKHMQQNGGNALGLNVEDGPFYIILLSIMWSNEEDDDKIYSFASTVMERINDEAKARGLENDYIYMNYAAQFQDVVSGYGADNKAKLKSIAKKYDPKEVFQKLQPGYFKLDRAPVPGSKYFNCFLHSSAMDKLVSIYRADNDNPLTEIM</sequence>
<keyword evidence="3" id="KW-0274">FAD</keyword>
<evidence type="ECO:0000256" key="5">
    <source>
        <dbReference type="SAM" id="SignalP"/>
    </source>
</evidence>
<keyword evidence="2" id="KW-0285">Flavoprotein</keyword>
<protein>
    <submittedName>
        <fullName evidence="7">FAD binding domain-containing protein</fullName>
    </submittedName>
</protein>
<name>A0A9Q8T067_9PEZI</name>
<dbReference type="InterPro" id="IPR016166">
    <property type="entry name" value="FAD-bd_PCMH"/>
</dbReference>
<dbReference type="InterPro" id="IPR036318">
    <property type="entry name" value="FAD-bd_PCMH-like_sf"/>
</dbReference>
<dbReference type="Gene3D" id="3.30.465.10">
    <property type="match status" value="1"/>
</dbReference>
<dbReference type="RefSeq" id="XP_049147498.1">
    <property type="nucleotide sequence ID" value="XM_049290353.1"/>
</dbReference>
<dbReference type="GO" id="GO:0016491">
    <property type="term" value="F:oxidoreductase activity"/>
    <property type="evidence" value="ECO:0007669"/>
    <property type="project" value="UniProtKB-KW"/>
</dbReference>
<accession>A0A9Q8T067</accession>
<dbReference type="EMBL" id="CP019477">
    <property type="protein sequence ID" value="UQC85886.1"/>
    <property type="molecule type" value="Genomic_DNA"/>
</dbReference>
<evidence type="ECO:0000313" key="8">
    <source>
        <dbReference type="Proteomes" id="UP000830671"/>
    </source>
</evidence>
<evidence type="ECO:0000256" key="3">
    <source>
        <dbReference type="ARBA" id="ARBA00022827"/>
    </source>
</evidence>
<organism evidence="7 8">
    <name type="scientific">Colletotrichum lupini</name>
    <dbReference type="NCBI Taxonomy" id="145971"/>
    <lineage>
        <taxon>Eukaryota</taxon>
        <taxon>Fungi</taxon>
        <taxon>Dikarya</taxon>
        <taxon>Ascomycota</taxon>
        <taxon>Pezizomycotina</taxon>
        <taxon>Sordariomycetes</taxon>
        <taxon>Hypocreomycetidae</taxon>
        <taxon>Glomerellales</taxon>
        <taxon>Glomerellaceae</taxon>
        <taxon>Colletotrichum</taxon>
        <taxon>Colletotrichum acutatum species complex</taxon>
    </lineage>
</organism>
<feature type="domain" description="FAD-binding PCMH-type" evidence="6">
    <location>
        <begin position="100"/>
        <end position="286"/>
    </location>
</feature>
<comment type="similarity">
    <text evidence="1">Belongs to the oxygen-dependent FAD-linked oxidoreductase family.</text>
</comment>
<keyword evidence="5" id="KW-0732">Signal</keyword>
<evidence type="ECO:0000256" key="4">
    <source>
        <dbReference type="ARBA" id="ARBA00023002"/>
    </source>
</evidence>